<dbReference type="Proteomes" id="UP000186465">
    <property type="component" value="Unassembled WGS sequence"/>
</dbReference>
<dbReference type="EC" id="2.7.7.7" evidence="1"/>
<dbReference type="NCBIfam" id="TIGR01128">
    <property type="entry name" value="holA"/>
    <property type="match status" value="1"/>
</dbReference>
<dbReference type="SUPFAM" id="SSF48019">
    <property type="entry name" value="post-AAA+ oligomerization domain-like"/>
    <property type="match status" value="1"/>
</dbReference>
<keyword evidence="6" id="KW-0239">DNA-directed DNA polymerase</keyword>
<dbReference type="SUPFAM" id="SSF52540">
    <property type="entry name" value="P-loop containing nucleoside triphosphate hydrolases"/>
    <property type="match status" value="1"/>
</dbReference>
<dbReference type="InterPro" id="IPR008921">
    <property type="entry name" value="DNA_pol3_clamp-load_cplx_C"/>
</dbReference>
<evidence type="ECO:0000256" key="3">
    <source>
        <dbReference type="ARBA" id="ARBA00022679"/>
    </source>
</evidence>
<feature type="domain" description="DNA polymerase III delta subunit-like C-terminal" evidence="10">
    <location>
        <begin position="214"/>
        <end position="326"/>
    </location>
</feature>
<proteinExistence type="inferred from homology"/>
<dbReference type="InterPro" id="IPR048466">
    <property type="entry name" value="DNA_pol3_delta-like_C"/>
</dbReference>
<dbReference type="Gene3D" id="1.20.272.10">
    <property type="match status" value="1"/>
</dbReference>
<dbReference type="PANTHER" id="PTHR34388:SF1">
    <property type="entry name" value="DNA POLYMERASE III SUBUNIT DELTA"/>
    <property type="match status" value="1"/>
</dbReference>
<accession>A0A1Q5PP90</accession>
<sequence length="336" mass="36213">MAKASKAKNTYPGSTTWDRVKPAPIVLILGTEGLFQDRAWERVRDQVRKSASSIEIETVDGTTYTAGQLHTLASPSLFAEPKLIKIENAGVADHSLFKDLEQYLHNPAEDVTIAIIVGSGQRGKNTWKLIGNAKFPVVHCDAVKSDEARMNLVVADLKRHKRSIAPAAAAALVRALGEDLRGLAAATDQLLSDTTGEITEAVVKQYYQGRVETTGFDVADAVVAGQMGKALVSLRHAQESGINPVVIVAALATKFRQIALAKLVDANTHSAQELGFNPWALKFIRPQLRYWNDHALAGAILAVAQADAEVKGAAKDPMHAVEKCVISCCRYRAGSL</sequence>
<dbReference type="Pfam" id="PF21694">
    <property type="entry name" value="DNA_pol3_delta_C"/>
    <property type="match status" value="1"/>
</dbReference>
<reference evidence="12" key="1">
    <citation type="submission" date="2016-11" db="EMBL/GenBank/DDBJ databases">
        <title>Actinomyces gypaetusis sp. nov. isolated from Gypaetus barbatus in Qinghai Tibet Plateau China.</title>
        <authorList>
            <person name="Meng X."/>
        </authorList>
    </citation>
    <scope>NUCLEOTIDE SEQUENCE [LARGE SCALE GENOMIC DNA]</scope>
    <source>
        <strain evidence="12">DSM 15383</strain>
    </source>
</reference>
<comment type="similarity">
    <text evidence="7">Belongs to the DNA polymerase HolA subunit family.</text>
</comment>
<organism evidence="11 12">
    <name type="scientific">Boudabousia marimammalium</name>
    <dbReference type="NCBI Taxonomy" id="156892"/>
    <lineage>
        <taxon>Bacteria</taxon>
        <taxon>Bacillati</taxon>
        <taxon>Actinomycetota</taxon>
        <taxon>Actinomycetes</taxon>
        <taxon>Actinomycetales</taxon>
        <taxon>Actinomycetaceae</taxon>
        <taxon>Boudabousia</taxon>
    </lineage>
</organism>
<evidence type="ECO:0000259" key="9">
    <source>
        <dbReference type="Pfam" id="PF06144"/>
    </source>
</evidence>
<keyword evidence="12" id="KW-1185">Reference proteome</keyword>
<evidence type="ECO:0000256" key="7">
    <source>
        <dbReference type="ARBA" id="ARBA00034754"/>
    </source>
</evidence>
<dbReference type="Gene3D" id="3.40.50.300">
    <property type="entry name" value="P-loop containing nucleotide triphosphate hydrolases"/>
    <property type="match status" value="1"/>
</dbReference>
<comment type="catalytic activity">
    <reaction evidence="8">
        <text>DNA(n) + a 2'-deoxyribonucleoside 5'-triphosphate = DNA(n+1) + diphosphate</text>
        <dbReference type="Rhea" id="RHEA:22508"/>
        <dbReference type="Rhea" id="RHEA-COMP:17339"/>
        <dbReference type="Rhea" id="RHEA-COMP:17340"/>
        <dbReference type="ChEBI" id="CHEBI:33019"/>
        <dbReference type="ChEBI" id="CHEBI:61560"/>
        <dbReference type="ChEBI" id="CHEBI:173112"/>
        <dbReference type="EC" id="2.7.7.7"/>
    </reaction>
</comment>
<dbReference type="GO" id="GO:0009360">
    <property type="term" value="C:DNA polymerase III complex"/>
    <property type="evidence" value="ECO:0007669"/>
    <property type="project" value="InterPro"/>
</dbReference>
<gene>
    <name evidence="11" type="ORF">BM477_04965</name>
</gene>
<comment type="caution">
    <text evidence="11">The sequence shown here is derived from an EMBL/GenBank/DDBJ whole genome shotgun (WGS) entry which is preliminary data.</text>
</comment>
<dbReference type="InterPro" id="IPR010372">
    <property type="entry name" value="DNA_pol3_delta_N"/>
</dbReference>
<evidence type="ECO:0000256" key="1">
    <source>
        <dbReference type="ARBA" id="ARBA00012417"/>
    </source>
</evidence>
<dbReference type="RefSeq" id="WP_075361571.1">
    <property type="nucleotide sequence ID" value="NZ_MPDM01000004.1"/>
</dbReference>
<keyword evidence="4" id="KW-0548">Nucleotidyltransferase</keyword>
<name>A0A1Q5PP90_9ACTO</name>
<dbReference type="InterPro" id="IPR005790">
    <property type="entry name" value="DNA_polIII_delta"/>
</dbReference>
<dbReference type="GO" id="GO:0006261">
    <property type="term" value="P:DNA-templated DNA replication"/>
    <property type="evidence" value="ECO:0007669"/>
    <property type="project" value="TreeGrafter"/>
</dbReference>
<dbReference type="InterPro" id="IPR027417">
    <property type="entry name" value="P-loop_NTPase"/>
</dbReference>
<dbReference type="STRING" id="156892.BM477_04965"/>
<evidence type="ECO:0000256" key="4">
    <source>
        <dbReference type="ARBA" id="ARBA00022695"/>
    </source>
</evidence>
<evidence type="ECO:0000313" key="12">
    <source>
        <dbReference type="Proteomes" id="UP000186465"/>
    </source>
</evidence>
<dbReference type="GO" id="GO:0003887">
    <property type="term" value="F:DNA-directed DNA polymerase activity"/>
    <property type="evidence" value="ECO:0007669"/>
    <property type="project" value="UniProtKB-KW"/>
</dbReference>
<evidence type="ECO:0000256" key="6">
    <source>
        <dbReference type="ARBA" id="ARBA00022932"/>
    </source>
</evidence>
<evidence type="ECO:0000313" key="11">
    <source>
        <dbReference type="EMBL" id="OKL49332.1"/>
    </source>
</evidence>
<feature type="domain" description="DNA polymerase III delta N-terminal" evidence="9">
    <location>
        <begin position="27"/>
        <end position="118"/>
    </location>
</feature>
<keyword evidence="5" id="KW-0235">DNA replication</keyword>
<dbReference type="EMBL" id="MPDM01000004">
    <property type="protein sequence ID" value="OKL49332.1"/>
    <property type="molecule type" value="Genomic_DNA"/>
</dbReference>
<dbReference type="Pfam" id="PF06144">
    <property type="entry name" value="DNA_pol3_delta"/>
    <property type="match status" value="1"/>
</dbReference>
<evidence type="ECO:0000256" key="8">
    <source>
        <dbReference type="ARBA" id="ARBA00049244"/>
    </source>
</evidence>
<keyword evidence="3" id="KW-0808">Transferase</keyword>
<dbReference type="PANTHER" id="PTHR34388">
    <property type="entry name" value="DNA POLYMERASE III SUBUNIT DELTA"/>
    <property type="match status" value="1"/>
</dbReference>
<dbReference type="AlphaFoldDB" id="A0A1Q5PP90"/>
<dbReference type="OrthoDB" id="8478864at2"/>
<dbReference type="GO" id="GO:0003677">
    <property type="term" value="F:DNA binding"/>
    <property type="evidence" value="ECO:0007669"/>
    <property type="project" value="InterPro"/>
</dbReference>
<evidence type="ECO:0000259" key="10">
    <source>
        <dbReference type="Pfam" id="PF21694"/>
    </source>
</evidence>
<protein>
    <recommendedName>
        <fullName evidence="2">DNA polymerase III subunit delta</fullName>
        <ecNumber evidence="1">2.7.7.7</ecNumber>
    </recommendedName>
</protein>
<evidence type="ECO:0000256" key="2">
    <source>
        <dbReference type="ARBA" id="ARBA00017703"/>
    </source>
</evidence>
<evidence type="ECO:0000256" key="5">
    <source>
        <dbReference type="ARBA" id="ARBA00022705"/>
    </source>
</evidence>